<evidence type="ECO:0000313" key="3">
    <source>
        <dbReference type="Proteomes" id="UP000013827"/>
    </source>
</evidence>
<reference evidence="3" key="1">
    <citation type="journal article" date="2013" name="Nature">
        <title>Pan genome of the phytoplankton Emiliania underpins its global distribution.</title>
        <authorList>
            <person name="Read B.A."/>
            <person name="Kegel J."/>
            <person name="Klute M.J."/>
            <person name="Kuo A."/>
            <person name="Lefebvre S.C."/>
            <person name="Maumus F."/>
            <person name="Mayer C."/>
            <person name="Miller J."/>
            <person name="Monier A."/>
            <person name="Salamov A."/>
            <person name="Young J."/>
            <person name="Aguilar M."/>
            <person name="Claverie J.M."/>
            <person name="Frickenhaus S."/>
            <person name="Gonzalez K."/>
            <person name="Herman E.K."/>
            <person name="Lin Y.C."/>
            <person name="Napier J."/>
            <person name="Ogata H."/>
            <person name="Sarno A.F."/>
            <person name="Shmutz J."/>
            <person name="Schroeder D."/>
            <person name="de Vargas C."/>
            <person name="Verret F."/>
            <person name="von Dassow P."/>
            <person name="Valentin K."/>
            <person name="Van de Peer Y."/>
            <person name="Wheeler G."/>
            <person name="Dacks J.B."/>
            <person name="Delwiche C.F."/>
            <person name="Dyhrman S.T."/>
            <person name="Glockner G."/>
            <person name="John U."/>
            <person name="Richards T."/>
            <person name="Worden A.Z."/>
            <person name="Zhang X."/>
            <person name="Grigoriev I.V."/>
            <person name="Allen A.E."/>
            <person name="Bidle K."/>
            <person name="Borodovsky M."/>
            <person name="Bowler C."/>
            <person name="Brownlee C."/>
            <person name="Cock J.M."/>
            <person name="Elias M."/>
            <person name="Gladyshev V.N."/>
            <person name="Groth M."/>
            <person name="Guda C."/>
            <person name="Hadaegh A."/>
            <person name="Iglesias-Rodriguez M.D."/>
            <person name="Jenkins J."/>
            <person name="Jones B.M."/>
            <person name="Lawson T."/>
            <person name="Leese F."/>
            <person name="Lindquist E."/>
            <person name="Lobanov A."/>
            <person name="Lomsadze A."/>
            <person name="Malik S.B."/>
            <person name="Marsh M.E."/>
            <person name="Mackinder L."/>
            <person name="Mock T."/>
            <person name="Mueller-Roeber B."/>
            <person name="Pagarete A."/>
            <person name="Parker M."/>
            <person name="Probert I."/>
            <person name="Quesneville H."/>
            <person name="Raines C."/>
            <person name="Rensing S.A."/>
            <person name="Riano-Pachon D.M."/>
            <person name="Richier S."/>
            <person name="Rokitta S."/>
            <person name="Shiraiwa Y."/>
            <person name="Soanes D.M."/>
            <person name="van der Giezen M."/>
            <person name="Wahlund T.M."/>
            <person name="Williams B."/>
            <person name="Wilson W."/>
            <person name="Wolfe G."/>
            <person name="Wurch L.L."/>
        </authorList>
    </citation>
    <scope>NUCLEOTIDE SEQUENCE</scope>
</reference>
<dbReference type="GO" id="GO:1903013">
    <property type="term" value="P:response to differentiation-inducing factor 1"/>
    <property type="evidence" value="ECO:0007669"/>
    <property type="project" value="TreeGrafter"/>
</dbReference>
<dbReference type="EnsemblProtists" id="EOD19756">
    <property type="protein sequence ID" value="EOD19756"/>
    <property type="gene ID" value="EMIHUDRAFT_242590"/>
</dbReference>
<keyword evidence="3" id="KW-1185">Reference proteome</keyword>
<dbReference type="Gene3D" id="3.30.200.20">
    <property type="entry name" value="Phosphorylase Kinase, domain 1"/>
    <property type="match status" value="1"/>
</dbReference>
<feature type="region of interest" description="Disordered" evidence="1">
    <location>
        <begin position="1"/>
        <end position="24"/>
    </location>
</feature>
<evidence type="ECO:0000256" key="1">
    <source>
        <dbReference type="SAM" id="MobiDB-lite"/>
    </source>
</evidence>
<dbReference type="PaxDb" id="2903-EOD19756"/>
<accession>A0A0D3J8C1</accession>
<name>A0A0D3J8C1_EMIH1</name>
<protein>
    <submittedName>
        <fullName evidence="2">Uncharacterized protein</fullName>
    </submittedName>
</protein>
<dbReference type="Proteomes" id="UP000013827">
    <property type="component" value="Unassembled WGS sequence"/>
</dbReference>
<reference evidence="2" key="2">
    <citation type="submission" date="2024-10" db="UniProtKB">
        <authorList>
            <consortium name="EnsemblProtists"/>
        </authorList>
    </citation>
    <scope>IDENTIFICATION</scope>
</reference>
<organism evidence="2 3">
    <name type="scientific">Emiliania huxleyi (strain CCMP1516)</name>
    <dbReference type="NCBI Taxonomy" id="280463"/>
    <lineage>
        <taxon>Eukaryota</taxon>
        <taxon>Haptista</taxon>
        <taxon>Haptophyta</taxon>
        <taxon>Prymnesiophyceae</taxon>
        <taxon>Isochrysidales</taxon>
        <taxon>Noelaerhabdaceae</taxon>
        <taxon>Emiliania</taxon>
    </lineage>
</organism>
<dbReference type="AlphaFoldDB" id="A0A0D3J8C1"/>
<evidence type="ECO:0000313" key="2">
    <source>
        <dbReference type="EnsemblProtists" id="EOD19756"/>
    </source>
</evidence>
<dbReference type="SUPFAM" id="SSF56112">
    <property type="entry name" value="Protein kinase-like (PK-like)"/>
    <property type="match status" value="1"/>
</dbReference>
<proteinExistence type="predicted"/>
<dbReference type="GO" id="GO:0031037">
    <property type="term" value="P:myosin II filament disassembly"/>
    <property type="evidence" value="ECO:0007669"/>
    <property type="project" value="TreeGrafter"/>
</dbReference>
<dbReference type="PANTHER" id="PTHR45992">
    <property type="entry name" value="EUKARYOTIC ELONGATION FACTOR 2 KINASE-RELATED"/>
    <property type="match status" value="1"/>
</dbReference>
<dbReference type="InterPro" id="IPR051852">
    <property type="entry name" value="Alpha-type_PK"/>
</dbReference>
<dbReference type="InterPro" id="IPR011009">
    <property type="entry name" value="Kinase-like_dom_sf"/>
</dbReference>
<sequence>MSHDSPQTVAAPLHEASSRRPSKLVSTLPNVLLPSPALEALLGDREDDDTPLTPQQLVQLLVDAGHLTRQNVAKERWRTLLQPALRMALPADDPWHSMDVHSLATELAKRWDYNSSTRKWELSEVMVKLEREPFAEGAMRECYRMKKMSQVLCCMRTGVPSDGVMCRPPSPQVSPSFFYRMDWAACNNYVAK</sequence>
<dbReference type="GO" id="GO:0004674">
    <property type="term" value="F:protein serine/threonine kinase activity"/>
    <property type="evidence" value="ECO:0007669"/>
    <property type="project" value="TreeGrafter"/>
</dbReference>
<dbReference type="PANTHER" id="PTHR45992:SF2">
    <property type="entry name" value="EUKARYOTIC ELONGATION FACTOR 2 KINASE"/>
    <property type="match status" value="1"/>
</dbReference>